<proteinExistence type="inferred from homology"/>
<evidence type="ECO:0000313" key="9">
    <source>
        <dbReference type="Proteomes" id="UP000199548"/>
    </source>
</evidence>
<feature type="chain" id="PRO_5011549771" evidence="6">
    <location>
        <begin position="22"/>
        <end position="259"/>
    </location>
</feature>
<protein>
    <submittedName>
        <fullName evidence="8">Amino acid ABC transporter substrate-binding protein, PAAT family</fullName>
    </submittedName>
</protein>
<dbReference type="AlphaFoldDB" id="A0A1I3RAI1"/>
<evidence type="ECO:0000256" key="5">
    <source>
        <dbReference type="ARBA" id="ARBA00022764"/>
    </source>
</evidence>
<dbReference type="NCBIfam" id="TIGR01096">
    <property type="entry name" value="3A0103s03R"/>
    <property type="match status" value="1"/>
</dbReference>
<organism evidence="8 9">
    <name type="scientific">Paraburkholderia megapolitana</name>
    <dbReference type="NCBI Taxonomy" id="420953"/>
    <lineage>
        <taxon>Bacteria</taxon>
        <taxon>Pseudomonadati</taxon>
        <taxon>Pseudomonadota</taxon>
        <taxon>Betaproteobacteria</taxon>
        <taxon>Burkholderiales</taxon>
        <taxon>Burkholderiaceae</taxon>
        <taxon>Paraburkholderia</taxon>
    </lineage>
</organism>
<dbReference type="RefSeq" id="WP_091016178.1">
    <property type="nucleotide sequence ID" value="NZ_CP041745.1"/>
</dbReference>
<evidence type="ECO:0000256" key="6">
    <source>
        <dbReference type="SAM" id="SignalP"/>
    </source>
</evidence>
<evidence type="ECO:0000313" key="8">
    <source>
        <dbReference type="EMBL" id="SFJ42679.1"/>
    </source>
</evidence>
<comment type="similarity">
    <text evidence="2">Belongs to the bacterial solute-binding protein 3 family.</text>
</comment>
<name>A0A1I3RAI1_9BURK</name>
<feature type="domain" description="Solute-binding protein family 3/N-terminal" evidence="7">
    <location>
        <begin position="26"/>
        <end position="255"/>
    </location>
</feature>
<reference evidence="8 9" key="1">
    <citation type="submission" date="2016-10" db="EMBL/GenBank/DDBJ databases">
        <authorList>
            <person name="de Groot N.N."/>
        </authorList>
    </citation>
    <scope>NUCLEOTIDE SEQUENCE [LARGE SCALE GENOMIC DNA]</scope>
    <source>
        <strain evidence="8 9">LMG 23650</strain>
    </source>
</reference>
<comment type="subcellular location">
    <subcellularLocation>
        <location evidence="1">Periplasm</location>
    </subcellularLocation>
</comment>
<dbReference type="CDD" id="cd13703">
    <property type="entry name" value="PBP2_HisJ_LAO"/>
    <property type="match status" value="1"/>
</dbReference>
<keyword evidence="9" id="KW-1185">Reference proteome</keyword>
<accession>A0A1I3RAI1</accession>
<evidence type="ECO:0000256" key="1">
    <source>
        <dbReference type="ARBA" id="ARBA00004418"/>
    </source>
</evidence>
<dbReference type="Pfam" id="PF00497">
    <property type="entry name" value="SBP_bac_3"/>
    <property type="match status" value="1"/>
</dbReference>
<dbReference type="EMBL" id="FOQU01000007">
    <property type="protein sequence ID" value="SFJ42679.1"/>
    <property type="molecule type" value="Genomic_DNA"/>
</dbReference>
<dbReference type="GO" id="GO:0030288">
    <property type="term" value="C:outer membrane-bounded periplasmic space"/>
    <property type="evidence" value="ECO:0007669"/>
    <property type="project" value="InterPro"/>
</dbReference>
<keyword evidence="5" id="KW-0574">Periplasm</keyword>
<feature type="signal peptide" evidence="6">
    <location>
        <begin position="1"/>
        <end position="21"/>
    </location>
</feature>
<keyword evidence="3" id="KW-0813">Transport</keyword>
<dbReference type="STRING" id="420953.SAMN05192543_107101"/>
<dbReference type="SMART" id="SM00062">
    <property type="entry name" value="PBPb"/>
    <property type="match status" value="1"/>
</dbReference>
<dbReference type="Gene3D" id="3.40.190.10">
    <property type="entry name" value="Periplasmic binding protein-like II"/>
    <property type="match status" value="2"/>
</dbReference>
<dbReference type="InterPro" id="IPR001638">
    <property type="entry name" value="Solute-binding_3/MltF_N"/>
</dbReference>
<evidence type="ECO:0000259" key="7">
    <source>
        <dbReference type="SMART" id="SM00062"/>
    </source>
</evidence>
<evidence type="ECO:0000256" key="4">
    <source>
        <dbReference type="ARBA" id="ARBA00022729"/>
    </source>
</evidence>
<keyword evidence="4 6" id="KW-0732">Signal</keyword>
<dbReference type="Proteomes" id="UP000199548">
    <property type="component" value="Unassembled WGS sequence"/>
</dbReference>
<evidence type="ECO:0000256" key="3">
    <source>
        <dbReference type="ARBA" id="ARBA00022448"/>
    </source>
</evidence>
<gene>
    <name evidence="8" type="ORF">SAMN05192543_107101</name>
</gene>
<dbReference type="PANTHER" id="PTHR35936">
    <property type="entry name" value="MEMBRANE-BOUND LYTIC MUREIN TRANSGLYCOSYLASE F"/>
    <property type="match status" value="1"/>
</dbReference>
<dbReference type="InterPro" id="IPR005768">
    <property type="entry name" value="Lys_Arg_Orn-bd"/>
</dbReference>
<dbReference type="SUPFAM" id="SSF53850">
    <property type="entry name" value="Periplasmic binding protein-like II"/>
    <property type="match status" value="1"/>
</dbReference>
<dbReference type="PANTHER" id="PTHR35936:SF13">
    <property type="entry name" value="HISTIDINE-BINDING PERIPLASMIC PROTEIN"/>
    <property type="match status" value="1"/>
</dbReference>
<dbReference type="OrthoDB" id="368476at2"/>
<evidence type="ECO:0000256" key="2">
    <source>
        <dbReference type="ARBA" id="ARBA00010333"/>
    </source>
</evidence>
<sequence>MKRAIAGLALLLAAFCADANANDMTRLRFGVDPTYAPFESKAPSGQLIGFEIDLGNEICRRLNAKCVWVETAFDGIIPALQGRKFEAILSAMSVTPQREAQVAFTTPLFNTPSRLIGLRGRDIKPTVESLRGKRIGVAQGSTQEAYAKTYWAPAGIEIVSYANQEQVYADLRPGRIDATLTDMIAGSQGFLKTPQGANYAFLGAPVNDEKTLGKGGAIGLRKEDVALREKIDGVIEAMRKDGTYRKIEQRYFDFDISGQ</sequence>